<protein>
    <submittedName>
        <fullName evidence="1">Uncharacterized protein</fullName>
    </submittedName>
</protein>
<reference evidence="1" key="1">
    <citation type="submission" date="2014-11" db="EMBL/GenBank/DDBJ databases">
        <authorList>
            <person name="Amaro Gonzalez C."/>
        </authorList>
    </citation>
    <scope>NUCLEOTIDE SEQUENCE</scope>
</reference>
<dbReference type="EMBL" id="GBXM01058375">
    <property type="protein sequence ID" value="JAH50202.1"/>
    <property type="molecule type" value="Transcribed_RNA"/>
</dbReference>
<proteinExistence type="predicted"/>
<organism evidence="1">
    <name type="scientific">Anguilla anguilla</name>
    <name type="common">European freshwater eel</name>
    <name type="synonym">Muraena anguilla</name>
    <dbReference type="NCBI Taxonomy" id="7936"/>
    <lineage>
        <taxon>Eukaryota</taxon>
        <taxon>Metazoa</taxon>
        <taxon>Chordata</taxon>
        <taxon>Craniata</taxon>
        <taxon>Vertebrata</taxon>
        <taxon>Euteleostomi</taxon>
        <taxon>Actinopterygii</taxon>
        <taxon>Neopterygii</taxon>
        <taxon>Teleostei</taxon>
        <taxon>Anguilliformes</taxon>
        <taxon>Anguillidae</taxon>
        <taxon>Anguilla</taxon>
    </lineage>
</organism>
<dbReference type="AlphaFoldDB" id="A0A0E9T9V3"/>
<sequence>MTSFCNLFKRHSFSVLSHNMWQWLFL</sequence>
<reference evidence="1" key="2">
    <citation type="journal article" date="2015" name="Fish Shellfish Immunol.">
        <title>Early steps in the European eel (Anguilla anguilla)-Vibrio vulnificus interaction in the gills: Role of the RtxA13 toxin.</title>
        <authorList>
            <person name="Callol A."/>
            <person name="Pajuelo D."/>
            <person name="Ebbesson L."/>
            <person name="Teles M."/>
            <person name="MacKenzie S."/>
            <person name="Amaro C."/>
        </authorList>
    </citation>
    <scope>NUCLEOTIDE SEQUENCE</scope>
</reference>
<accession>A0A0E9T9V3</accession>
<name>A0A0E9T9V3_ANGAN</name>
<evidence type="ECO:0000313" key="1">
    <source>
        <dbReference type="EMBL" id="JAH50202.1"/>
    </source>
</evidence>